<gene>
    <name evidence="14" type="primary">CYP439A1</name>
</gene>
<evidence type="ECO:0000256" key="7">
    <source>
        <dbReference type="ARBA" id="ARBA00022824"/>
    </source>
</evidence>
<evidence type="ECO:0000256" key="1">
    <source>
        <dbReference type="ARBA" id="ARBA00001971"/>
    </source>
</evidence>
<keyword evidence="6 13" id="KW-0479">Metal-binding</keyword>
<name>A0A4D7AFS0_NILLU</name>
<evidence type="ECO:0000256" key="6">
    <source>
        <dbReference type="ARBA" id="ARBA00022723"/>
    </source>
</evidence>
<evidence type="ECO:0000256" key="13">
    <source>
        <dbReference type="PIRSR" id="PIRSR602401-1"/>
    </source>
</evidence>
<dbReference type="EMBL" id="MK033592">
    <property type="protein sequence ID" value="QCI55728.1"/>
    <property type="molecule type" value="mRNA"/>
</dbReference>
<dbReference type="InterPro" id="IPR001128">
    <property type="entry name" value="Cyt_P450"/>
</dbReference>
<sequence>MNKMITWLQLTGAVIVVYLIWERFRQWRLAGNLPGPSTVPFFGNALLFLGCDVQDFVDRVTQLQKRYSNICRLWLGHQLIVCVAGSKTLEIIFKSNDNLNKSVHYEFYNDFLKGVFVAKDEKWRGLRKIVNSVFHNNNVENQLNVFNNCFLVLSEVLEKRSGGETFNIDPYIHRCLLDIVCKIFASSRIDIQRKDGVTYSEDVRLATQLTNHRFAKIWLHSDFIFNHTAAGKLKKATINKILDFGMDVINERREILNEIASSTSEDVNPNSKTFLGQMMDYAEARNFTDRELSMSISDVLIAGSDTTAGAISYMIMMLAMHEDIQEKVYGEIQDIFGDSKRPVELQDMNRMQLLERVIKEVLRHCPPPHIARRVDNNIKLENTTIPAGSTLYIMLYKLHRDPQYWSHPDSFYPDHFLPENIERRPKYTFLPFVSGLRACPGQKFSLMMMKIMMVTILRKYRITTNVQPSEVDLSLVFMLEISNGYNVQLTLR</sequence>
<evidence type="ECO:0000256" key="10">
    <source>
        <dbReference type="ARBA" id="ARBA00023004"/>
    </source>
</evidence>
<protein>
    <submittedName>
        <fullName evidence="14">Cytochrome P450 CYP439A1</fullName>
    </submittedName>
</protein>
<keyword evidence="9" id="KW-0560">Oxidoreductase</keyword>
<dbReference type="OrthoDB" id="1470350at2759"/>
<accession>A0A4D7AFS0</accession>
<evidence type="ECO:0000256" key="3">
    <source>
        <dbReference type="ARBA" id="ARBA00004406"/>
    </source>
</evidence>
<keyword evidence="10 13" id="KW-0408">Iron</keyword>
<comment type="similarity">
    <text evidence="4">Belongs to the cytochrome P450 family.</text>
</comment>
<evidence type="ECO:0000256" key="4">
    <source>
        <dbReference type="ARBA" id="ARBA00010617"/>
    </source>
</evidence>
<keyword evidence="7" id="KW-0256">Endoplasmic reticulum</keyword>
<dbReference type="PANTHER" id="PTHR24291:SF189">
    <property type="entry name" value="CYTOCHROME P450 4C3-RELATED"/>
    <property type="match status" value="1"/>
</dbReference>
<dbReference type="GO" id="GO:0020037">
    <property type="term" value="F:heme binding"/>
    <property type="evidence" value="ECO:0007669"/>
    <property type="project" value="InterPro"/>
</dbReference>
<keyword evidence="8" id="KW-0492">Microsome</keyword>
<comment type="cofactor">
    <cofactor evidence="1 13">
        <name>heme</name>
        <dbReference type="ChEBI" id="CHEBI:30413"/>
    </cofactor>
</comment>
<dbReference type="InterPro" id="IPR002401">
    <property type="entry name" value="Cyt_P450_E_grp-I"/>
</dbReference>
<evidence type="ECO:0000256" key="12">
    <source>
        <dbReference type="ARBA" id="ARBA00023136"/>
    </source>
</evidence>
<evidence type="ECO:0000313" key="14">
    <source>
        <dbReference type="EMBL" id="QCI55728.1"/>
    </source>
</evidence>
<keyword evidence="5 13" id="KW-0349">Heme</keyword>
<dbReference type="GO" id="GO:0004497">
    <property type="term" value="F:monooxygenase activity"/>
    <property type="evidence" value="ECO:0007669"/>
    <property type="project" value="UniProtKB-KW"/>
</dbReference>
<keyword evidence="12" id="KW-0472">Membrane</keyword>
<keyword evidence="11" id="KW-0503">Monooxygenase</keyword>
<evidence type="ECO:0000256" key="2">
    <source>
        <dbReference type="ARBA" id="ARBA00004174"/>
    </source>
</evidence>
<dbReference type="GO" id="GO:0005506">
    <property type="term" value="F:iron ion binding"/>
    <property type="evidence" value="ECO:0007669"/>
    <property type="project" value="InterPro"/>
</dbReference>
<evidence type="ECO:0000256" key="5">
    <source>
        <dbReference type="ARBA" id="ARBA00022617"/>
    </source>
</evidence>
<dbReference type="PRINTS" id="PR00463">
    <property type="entry name" value="EP450I"/>
</dbReference>
<dbReference type="PANTHER" id="PTHR24291">
    <property type="entry name" value="CYTOCHROME P450 FAMILY 4"/>
    <property type="match status" value="1"/>
</dbReference>
<dbReference type="AlphaFoldDB" id="A0A4D7AFS0"/>
<dbReference type="InterPro" id="IPR036396">
    <property type="entry name" value="Cyt_P450_sf"/>
</dbReference>
<dbReference type="GO" id="GO:0016705">
    <property type="term" value="F:oxidoreductase activity, acting on paired donors, with incorporation or reduction of molecular oxygen"/>
    <property type="evidence" value="ECO:0007669"/>
    <property type="project" value="InterPro"/>
</dbReference>
<dbReference type="GO" id="GO:0005789">
    <property type="term" value="C:endoplasmic reticulum membrane"/>
    <property type="evidence" value="ECO:0007669"/>
    <property type="project" value="UniProtKB-SubCell"/>
</dbReference>
<evidence type="ECO:0000256" key="11">
    <source>
        <dbReference type="ARBA" id="ARBA00023033"/>
    </source>
</evidence>
<evidence type="ECO:0000256" key="8">
    <source>
        <dbReference type="ARBA" id="ARBA00022848"/>
    </source>
</evidence>
<evidence type="ECO:0000256" key="9">
    <source>
        <dbReference type="ARBA" id="ARBA00023002"/>
    </source>
</evidence>
<dbReference type="InterPro" id="IPR050196">
    <property type="entry name" value="Cytochrome_P450_Monoox"/>
</dbReference>
<dbReference type="SUPFAM" id="SSF48264">
    <property type="entry name" value="Cytochrome P450"/>
    <property type="match status" value="1"/>
</dbReference>
<proteinExistence type="evidence at transcript level"/>
<dbReference type="Gene3D" id="1.10.630.10">
    <property type="entry name" value="Cytochrome P450"/>
    <property type="match status" value="1"/>
</dbReference>
<organism evidence="14">
    <name type="scientific">Nilaparvata lugens</name>
    <name type="common">Brown planthopper</name>
    <dbReference type="NCBI Taxonomy" id="108931"/>
    <lineage>
        <taxon>Eukaryota</taxon>
        <taxon>Metazoa</taxon>
        <taxon>Ecdysozoa</taxon>
        <taxon>Arthropoda</taxon>
        <taxon>Hexapoda</taxon>
        <taxon>Insecta</taxon>
        <taxon>Pterygota</taxon>
        <taxon>Neoptera</taxon>
        <taxon>Paraneoptera</taxon>
        <taxon>Hemiptera</taxon>
        <taxon>Auchenorrhyncha</taxon>
        <taxon>Fulgoroidea</taxon>
        <taxon>Delphacidae</taxon>
        <taxon>Delphacinae</taxon>
        <taxon>Nilaparvata</taxon>
    </lineage>
</organism>
<comment type="subcellular location">
    <subcellularLocation>
        <location evidence="3">Endoplasmic reticulum membrane</location>
        <topology evidence="3">Peripheral membrane protein</topology>
    </subcellularLocation>
    <subcellularLocation>
        <location evidence="2">Microsome membrane</location>
        <topology evidence="2">Peripheral membrane protein</topology>
    </subcellularLocation>
</comment>
<dbReference type="PRINTS" id="PR00385">
    <property type="entry name" value="P450"/>
</dbReference>
<feature type="binding site" description="axial binding residue" evidence="13">
    <location>
        <position position="439"/>
    </location>
    <ligand>
        <name>heme</name>
        <dbReference type="ChEBI" id="CHEBI:30413"/>
    </ligand>
    <ligandPart>
        <name>Fe</name>
        <dbReference type="ChEBI" id="CHEBI:18248"/>
    </ligandPart>
</feature>
<reference evidence="14" key="1">
    <citation type="submission" date="2018-10" db="EMBL/GenBank/DDBJ databases">
        <authorList>
            <person name="Xu L."/>
            <person name="Xu D."/>
            <person name="Xu G."/>
            <person name="Gu Z."/>
        </authorList>
    </citation>
    <scope>NUCLEOTIDE SEQUENCE</scope>
</reference>
<dbReference type="Pfam" id="PF00067">
    <property type="entry name" value="p450"/>
    <property type="match status" value="1"/>
</dbReference>